<dbReference type="PROSITE" id="PS00629">
    <property type="entry name" value="IMP_1"/>
    <property type="match status" value="1"/>
</dbReference>
<feature type="binding site" evidence="5">
    <location>
        <position position="104"/>
    </location>
    <ligand>
        <name>Mg(2+)</name>
        <dbReference type="ChEBI" id="CHEBI:18420"/>
        <label>1</label>
        <note>catalytic</note>
    </ligand>
</feature>
<evidence type="ECO:0000313" key="6">
    <source>
        <dbReference type="EMBL" id="RAK13380.1"/>
    </source>
</evidence>
<dbReference type="Pfam" id="PF00459">
    <property type="entry name" value="Inositol_P"/>
    <property type="match status" value="1"/>
</dbReference>
<comment type="caution">
    <text evidence="6">The sequence shown here is derived from an EMBL/GenBank/DDBJ whole genome shotgun (WGS) entry which is preliminary data.</text>
</comment>
<organism evidence="6 7">
    <name type="scientific">Salipiger aestuarii</name>
    <dbReference type="NCBI Taxonomy" id="568098"/>
    <lineage>
        <taxon>Bacteria</taxon>
        <taxon>Pseudomonadati</taxon>
        <taxon>Pseudomonadota</taxon>
        <taxon>Alphaproteobacteria</taxon>
        <taxon>Rhodobacterales</taxon>
        <taxon>Roseobacteraceae</taxon>
        <taxon>Salipiger</taxon>
    </lineage>
</organism>
<evidence type="ECO:0000313" key="7">
    <source>
        <dbReference type="Proteomes" id="UP000249165"/>
    </source>
</evidence>
<evidence type="ECO:0000256" key="1">
    <source>
        <dbReference type="ARBA" id="ARBA00009759"/>
    </source>
</evidence>
<keyword evidence="7" id="KW-1185">Reference proteome</keyword>
<keyword evidence="4 5" id="KW-0460">Magnesium</keyword>
<dbReference type="OrthoDB" id="9785695at2"/>
<dbReference type="AlphaFoldDB" id="A0A327XXD0"/>
<dbReference type="Gene3D" id="3.30.540.10">
    <property type="entry name" value="Fructose-1,6-Bisphosphatase, subunit A, domain 1"/>
    <property type="match status" value="1"/>
</dbReference>
<dbReference type="CDD" id="cd01637">
    <property type="entry name" value="IMPase_like"/>
    <property type="match status" value="1"/>
</dbReference>
<evidence type="ECO:0000256" key="5">
    <source>
        <dbReference type="PIRSR" id="PIRSR600760-2"/>
    </source>
</evidence>
<dbReference type="GO" id="GO:0007165">
    <property type="term" value="P:signal transduction"/>
    <property type="evidence" value="ECO:0007669"/>
    <property type="project" value="TreeGrafter"/>
</dbReference>
<dbReference type="GO" id="GO:0046872">
    <property type="term" value="F:metal ion binding"/>
    <property type="evidence" value="ECO:0007669"/>
    <property type="project" value="UniProtKB-KW"/>
</dbReference>
<dbReference type="PANTHER" id="PTHR20854:SF4">
    <property type="entry name" value="INOSITOL-1-MONOPHOSPHATASE-RELATED"/>
    <property type="match status" value="1"/>
</dbReference>
<dbReference type="GO" id="GO:0046854">
    <property type="term" value="P:phosphatidylinositol phosphate biosynthetic process"/>
    <property type="evidence" value="ECO:0007669"/>
    <property type="project" value="InterPro"/>
</dbReference>
<dbReference type="GO" id="GO:0006020">
    <property type="term" value="P:inositol metabolic process"/>
    <property type="evidence" value="ECO:0007669"/>
    <property type="project" value="TreeGrafter"/>
</dbReference>
<dbReference type="RefSeq" id="WP_009505851.1">
    <property type="nucleotide sequence ID" value="NZ_LIGL01000023.1"/>
</dbReference>
<dbReference type="InterPro" id="IPR020550">
    <property type="entry name" value="Inositol_monophosphatase_CS"/>
</dbReference>
<dbReference type="EMBL" id="QLMG01000035">
    <property type="protein sequence ID" value="RAK13380.1"/>
    <property type="molecule type" value="Genomic_DNA"/>
</dbReference>
<feature type="binding site" evidence="5">
    <location>
        <position position="107"/>
    </location>
    <ligand>
        <name>Mg(2+)</name>
        <dbReference type="ChEBI" id="CHEBI:18420"/>
        <label>1</label>
        <note>catalytic</note>
    </ligand>
</feature>
<evidence type="ECO:0000256" key="2">
    <source>
        <dbReference type="ARBA" id="ARBA00022723"/>
    </source>
</evidence>
<comment type="similarity">
    <text evidence="1">Belongs to the inositol monophosphatase superfamily.</text>
</comment>
<name>A0A327XXD0_9RHOB</name>
<feature type="binding site" evidence="5">
    <location>
        <position position="81"/>
    </location>
    <ligand>
        <name>Mg(2+)</name>
        <dbReference type="ChEBI" id="CHEBI:18420"/>
        <label>1</label>
        <note>catalytic</note>
    </ligand>
</feature>
<comment type="cofactor">
    <cofactor evidence="5">
        <name>Mg(2+)</name>
        <dbReference type="ChEBI" id="CHEBI:18420"/>
    </cofactor>
</comment>
<dbReference type="PROSITE" id="PS00630">
    <property type="entry name" value="IMP_2"/>
    <property type="match status" value="1"/>
</dbReference>
<evidence type="ECO:0000256" key="4">
    <source>
        <dbReference type="ARBA" id="ARBA00022842"/>
    </source>
</evidence>
<dbReference type="GO" id="GO:0008934">
    <property type="term" value="F:inositol monophosphate 1-phosphatase activity"/>
    <property type="evidence" value="ECO:0007669"/>
    <property type="project" value="TreeGrafter"/>
</dbReference>
<accession>A0A327XXD0</accession>
<keyword evidence="2 5" id="KW-0479">Metal-binding</keyword>
<evidence type="ECO:0000256" key="3">
    <source>
        <dbReference type="ARBA" id="ARBA00022801"/>
    </source>
</evidence>
<dbReference type="InterPro" id="IPR020583">
    <property type="entry name" value="Inositol_monoP_metal-BS"/>
</dbReference>
<dbReference type="InterPro" id="IPR000760">
    <property type="entry name" value="Inositol_monophosphatase-like"/>
</dbReference>
<dbReference type="SUPFAM" id="SSF56655">
    <property type="entry name" value="Carbohydrate phosphatase"/>
    <property type="match status" value="1"/>
</dbReference>
<reference evidence="6 7" key="1">
    <citation type="submission" date="2018-06" db="EMBL/GenBank/DDBJ databases">
        <title>Genomic Encyclopedia of Archaeal and Bacterial Type Strains, Phase II (KMG-II): from individual species to whole genera.</title>
        <authorList>
            <person name="Goeker M."/>
        </authorList>
    </citation>
    <scope>NUCLEOTIDE SEQUENCE [LARGE SCALE GENOMIC DNA]</scope>
    <source>
        <strain evidence="6 7">DSM 22011</strain>
    </source>
</reference>
<dbReference type="PRINTS" id="PR00377">
    <property type="entry name" value="IMPHPHTASES"/>
</dbReference>
<dbReference type="PANTHER" id="PTHR20854">
    <property type="entry name" value="INOSITOL MONOPHOSPHATASE"/>
    <property type="match status" value="1"/>
</dbReference>
<dbReference type="Gene3D" id="3.40.190.80">
    <property type="match status" value="1"/>
</dbReference>
<dbReference type="Proteomes" id="UP000249165">
    <property type="component" value="Unassembled WGS sequence"/>
</dbReference>
<gene>
    <name evidence="6" type="ORF">ATI53_103530</name>
</gene>
<sequence length="303" mass="32980">MTDSLPMPISVLSRAQKTSILNLVRRAARTEIMPRFRRLDAKDIAQKTTRLDLVTEADRNAEQMIARGLLRMFPNALIVGEEAVSENAEVLHRIAGAEMTFTIDPVDGTWNFAKGLATFGVILSVLRFGKPVFGLIYDPVMDDVIWGELGGPAEISVPTKRINRVLRTSAGGALDELYGYIPLFMLPDDKQAEMAALMPRFEHVQSLRCSAHQGRMLAQGHVDFVLDARLTPWDHAAGALLATCAGGHVAMLDGSEYNAATSRGYLLAAGNAATWTRLRDAFSFLLDTPAPHATGDTEDSGEG</sequence>
<feature type="binding site" evidence="5">
    <location>
        <position position="234"/>
    </location>
    <ligand>
        <name>Mg(2+)</name>
        <dbReference type="ChEBI" id="CHEBI:18420"/>
        <label>1</label>
        <note>catalytic</note>
    </ligand>
</feature>
<keyword evidence="3" id="KW-0378">Hydrolase</keyword>
<protein>
    <submittedName>
        <fullName evidence="6">Fructose-1,6-bisphosphatase/inositol monophosphatase family enzyme</fullName>
    </submittedName>
</protein>
<proteinExistence type="inferred from homology"/>